<dbReference type="GO" id="GO:0006629">
    <property type="term" value="P:lipid metabolic process"/>
    <property type="evidence" value="ECO:0007669"/>
    <property type="project" value="InterPro"/>
</dbReference>
<sequence>MRLELLLTALVGACRVQAAAVFAHFMVGNTAEYSDDTWRTDIRLAKEAHIDAFALNMAHGESVNEASLEKAFRAAGNEGFKLFFSFDYAGRGPWPKDTVVAYLKKYASRAEYFKHSDGKPLVSTFEGPGNAQDWIDIKKQVGCFFIPDWSSEGAEPALALAGGVADGLFNWAAWPWGAQDMDTYVDASYVHYLNKKPYMMPVSPWFYTNMPGYNKNWMWRGDDMWHNRWIQVVYNQPEYVQIISWNDYGESHHIGPLYDHAMEAFEVGKAPFNYATGRPHDGWRLTLPFWIDYYKTGKATVTQEGLVTWYRTSPSGACSNGGTVGNTASQLQLEFPPEQIMQDKLFFSAVLAAEAEVTVTVGGKVFYPTWSSTPDGGVGVYHGSVDVRGVTGDVSARLWRRGRAFAEIAGVAISAASCHNGLTNWNPWVGSATSRDPVSATTPRSRGEQGCVKGTGAPGFKELCEFNCQYDYCPVSSCLCQAVGAPRPKPVELQKSGYPAAGRSENYSGLCSNACNLGFCPPEYCSPTVQPLIVPTVSEFLPPACQKGVARAEYPGLGGLCSYACNFGFCPIHVCQCTVQGALTRPPPQKPGVTGKPSGGVNDENLCNFACSRGYCPDNCVLGSSDPAPDPAPEPTPDPADECSEKDNTFKAETMRTGSHYPWYLLDAESTSAKEYQYITIVNLTPYRFKYLKDSSNFHQIRADFDDIPPGHARQCVMEYAVSGASRVDDKGEAYYEVVGTARRFNIKARTHIPHQYPRRTIVDLDGWGLGAREYEDPDTQASVTFVITGSESYGYHHSMTWGSSNDNWMSSIRDSIKDRKLKHVVMPGTHDSGMSKIGKYKWGGSEANTRTQGGGIYTQLRAGARYFDLRPATVPADGGFHLFHVVDWDALVVLGASGVTLNEVVDDVNKFTSESPGEVIIFWLGNIAQYIGPSKGGHSINKEQTDELFAMLEKINNRCPDLGSSPKFGDRKMEEFMSKNNGRGCVLIMVDHVVAEGVAGDKTTEGIYRARNHLDFDNSWVEARSVEEVIGKQVEYFTKKNRQRINDNTGDVLTIVQFQLTPELTTSDRYGLEAIAVLPTNPALYYGAVPAMTPFYYPSVFMQDYFGVRLPKAHDWDSLGAEARVLALGLNLYMASENCQVSPGRNPLFKKSSKRRPAPWNGIIFANGTVMNTRPAHYDPWRNPVLRAGTVFGNGTVLTRNITNPFH</sequence>
<feature type="signal peptide" evidence="2">
    <location>
        <begin position="1"/>
        <end position="18"/>
    </location>
</feature>
<dbReference type="GO" id="GO:0051118">
    <property type="term" value="F:glucan endo-1,3-alpha-glucosidase activity"/>
    <property type="evidence" value="ECO:0007669"/>
    <property type="project" value="InterPro"/>
</dbReference>
<dbReference type="Gene3D" id="3.20.20.190">
    <property type="entry name" value="Phosphatidylinositol (PI) phosphodiesterase"/>
    <property type="match status" value="1"/>
</dbReference>
<evidence type="ECO:0000256" key="2">
    <source>
        <dbReference type="SAM" id="SignalP"/>
    </source>
</evidence>
<dbReference type="SUPFAM" id="SSF51695">
    <property type="entry name" value="PLC-like phosphodiesterases"/>
    <property type="match status" value="1"/>
</dbReference>
<evidence type="ECO:0000313" key="3">
    <source>
        <dbReference type="EMBL" id="KAK6215134.1"/>
    </source>
</evidence>
<dbReference type="PANTHER" id="PTHR13593:SF143">
    <property type="entry name" value="PHOSPHATIDYLINOSITOL-SPECIFIC PHOSPHOLIPASE C X DOMAIN-CONTAINING PROTEIN"/>
    <property type="match status" value="1"/>
</dbReference>
<accession>A0AAV9T6Z7</accession>
<feature type="compositionally biased region" description="Pro residues" evidence="1">
    <location>
        <begin position="628"/>
        <end position="638"/>
    </location>
</feature>
<evidence type="ECO:0000256" key="1">
    <source>
        <dbReference type="SAM" id="MobiDB-lite"/>
    </source>
</evidence>
<dbReference type="GO" id="GO:0008081">
    <property type="term" value="F:phosphoric diester hydrolase activity"/>
    <property type="evidence" value="ECO:0007669"/>
    <property type="project" value="InterPro"/>
</dbReference>
<reference evidence="3 4" key="1">
    <citation type="submission" date="2023-04" db="EMBL/GenBank/DDBJ databases">
        <title>Colletotrichum tabacum stain YC1 causing leaf anthracnose on Nicotiana tabacum(L.) cv.</title>
        <authorList>
            <person name="Ji Z."/>
            <person name="Wang M."/>
            <person name="Zhang J."/>
            <person name="Wang N."/>
            <person name="Zhou Z."/>
        </authorList>
    </citation>
    <scope>NUCLEOTIDE SEQUENCE [LARGE SCALE GENOMIC DNA]</scope>
    <source>
        <strain evidence="3 4">YC1</strain>
    </source>
</reference>
<dbReference type="PROSITE" id="PS50007">
    <property type="entry name" value="PIPLC_X_DOMAIN"/>
    <property type="match status" value="1"/>
</dbReference>
<gene>
    <name evidence="3" type="ORF">QIS74_08153</name>
</gene>
<dbReference type="Gene3D" id="3.20.20.80">
    <property type="entry name" value="Glycosidases"/>
    <property type="match status" value="1"/>
</dbReference>
<evidence type="ECO:0000313" key="4">
    <source>
        <dbReference type="Proteomes" id="UP001327957"/>
    </source>
</evidence>
<feature type="chain" id="PRO_5043866484" evidence="2">
    <location>
        <begin position="19"/>
        <end position="1208"/>
    </location>
</feature>
<dbReference type="CDD" id="cd11577">
    <property type="entry name" value="GH71"/>
    <property type="match status" value="1"/>
</dbReference>
<proteinExistence type="predicted"/>
<dbReference type="AlphaFoldDB" id="A0AAV9T6Z7"/>
<dbReference type="EMBL" id="JASAOK010000043">
    <property type="protein sequence ID" value="KAK6215134.1"/>
    <property type="molecule type" value="Genomic_DNA"/>
</dbReference>
<keyword evidence="2" id="KW-0732">Signal</keyword>
<dbReference type="Proteomes" id="UP001327957">
    <property type="component" value="Unassembled WGS sequence"/>
</dbReference>
<name>A0AAV9T6Z7_9PEZI</name>
<keyword evidence="4" id="KW-1185">Reference proteome</keyword>
<organism evidence="3 4">
    <name type="scientific">Colletotrichum tabaci</name>
    <dbReference type="NCBI Taxonomy" id="1209068"/>
    <lineage>
        <taxon>Eukaryota</taxon>
        <taxon>Fungi</taxon>
        <taxon>Dikarya</taxon>
        <taxon>Ascomycota</taxon>
        <taxon>Pezizomycotina</taxon>
        <taxon>Sordariomycetes</taxon>
        <taxon>Hypocreomycetidae</taxon>
        <taxon>Glomerellales</taxon>
        <taxon>Glomerellaceae</taxon>
        <taxon>Colletotrichum</taxon>
        <taxon>Colletotrichum destructivum species complex</taxon>
    </lineage>
</organism>
<protein>
    <submittedName>
        <fullName evidence="3">Mutanase</fullName>
    </submittedName>
</protein>
<comment type="caution">
    <text evidence="3">The sequence shown here is derived from an EMBL/GenBank/DDBJ whole genome shotgun (WGS) entry which is preliminary data.</text>
</comment>
<dbReference type="InterPro" id="IPR017946">
    <property type="entry name" value="PLC-like_Pdiesterase_TIM-brl"/>
</dbReference>
<dbReference type="Pfam" id="PF03659">
    <property type="entry name" value="Glyco_hydro_71"/>
    <property type="match status" value="1"/>
</dbReference>
<dbReference type="PANTHER" id="PTHR13593">
    <property type="match status" value="1"/>
</dbReference>
<dbReference type="InterPro" id="IPR051057">
    <property type="entry name" value="PI-PLC_domain"/>
</dbReference>
<feature type="region of interest" description="Disordered" evidence="1">
    <location>
        <begin position="626"/>
        <end position="645"/>
    </location>
</feature>
<dbReference type="InterPro" id="IPR005197">
    <property type="entry name" value="Glyco_hydro_71"/>
</dbReference>